<feature type="non-terminal residue" evidence="1">
    <location>
        <position position="219"/>
    </location>
</feature>
<dbReference type="AlphaFoldDB" id="A0A820HQM4"/>
<feature type="non-terminal residue" evidence="1">
    <location>
        <position position="1"/>
    </location>
</feature>
<evidence type="ECO:0000313" key="2">
    <source>
        <dbReference type="Proteomes" id="UP000663836"/>
    </source>
</evidence>
<proteinExistence type="predicted"/>
<sequence>WKKISHNQSILFLYNSEQIENHWECWFSMSNKRNEFFKVEINKNSLLNNILNNVHNKTYNHIIDDLIEMLTDENNFNCDSKSKEILYLNNEFLLKSKRMKIIHYCKLLKKSYEFIGHYPLEQYYHLSICYFEKEKNSLSYKINSNLIINEKEINKFPLSLFPISSGNGIKKLNDRINEHEFFLDILPYIDQIKDLKRSFNLVYTIDWKCCLNFEEKDIV</sequence>
<protein>
    <submittedName>
        <fullName evidence="1">Uncharacterized protein</fullName>
    </submittedName>
</protein>
<dbReference type="Proteomes" id="UP000663836">
    <property type="component" value="Unassembled WGS sequence"/>
</dbReference>
<accession>A0A820HQM4</accession>
<name>A0A820HQM4_9BILA</name>
<gene>
    <name evidence="1" type="ORF">JBS370_LOCUS40357</name>
</gene>
<evidence type="ECO:0000313" key="1">
    <source>
        <dbReference type="EMBL" id="CAF4300133.1"/>
    </source>
</evidence>
<organism evidence="1 2">
    <name type="scientific">Rotaria sordida</name>
    <dbReference type="NCBI Taxonomy" id="392033"/>
    <lineage>
        <taxon>Eukaryota</taxon>
        <taxon>Metazoa</taxon>
        <taxon>Spiralia</taxon>
        <taxon>Gnathifera</taxon>
        <taxon>Rotifera</taxon>
        <taxon>Eurotatoria</taxon>
        <taxon>Bdelloidea</taxon>
        <taxon>Philodinida</taxon>
        <taxon>Philodinidae</taxon>
        <taxon>Rotaria</taxon>
    </lineage>
</organism>
<comment type="caution">
    <text evidence="1">The sequence shown here is derived from an EMBL/GenBank/DDBJ whole genome shotgun (WGS) entry which is preliminary data.</text>
</comment>
<dbReference type="EMBL" id="CAJOBD010035458">
    <property type="protein sequence ID" value="CAF4300133.1"/>
    <property type="molecule type" value="Genomic_DNA"/>
</dbReference>
<reference evidence="1" key="1">
    <citation type="submission" date="2021-02" db="EMBL/GenBank/DDBJ databases">
        <authorList>
            <person name="Nowell W R."/>
        </authorList>
    </citation>
    <scope>NUCLEOTIDE SEQUENCE</scope>
</reference>